<sequence length="116" mass="13223">EHLNVLRKVFTQLTGASPTVNLAKCDIGRDMWQYLLRLMVLCACFCFYKFSHRLLIGLLELWKFPFLFCCMFGCSALLLLDIPGTHVELFNILLLQSQSRPGYINSLHLSLGVAVI</sequence>
<dbReference type="EMBL" id="JAHRIP010062674">
    <property type="protein sequence ID" value="MEQ2305382.1"/>
    <property type="molecule type" value="Genomic_DNA"/>
</dbReference>
<keyword evidence="1" id="KW-0472">Membrane</keyword>
<evidence type="ECO:0000313" key="2">
    <source>
        <dbReference type="EMBL" id="MEQ2305382.1"/>
    </source>
</evidence>
<dbReference type="Proteomes" id="UP001469553">
    <property type="component" value="Unassembled WGS sequence"/>
</dbReference>
<feature type="non-terminal residue" evidence="2">
    <location>
        <position position="1"/>
    </location>
</feature>
<comment type="caution">
    <text evidence="2">The sequence shown here is derived from an EMBL/GenBank/DDBJ whole genome shotgun (WGS) entry which is preliminary data.</text>
</comment>
<keyword evidence="1" id="KW-1133">Transmembrane helix</keyword>
<organism evidence="2 3">
    <name type="scientific">Ameca splendens</name>
    <dbReference type="NCBI Taxonomy" id="208324"/>
    <lineage>
        <taxon>Eukaryota</taxon>
        <taxon>Metazoa</taxon>
        <taxon>Chordata</taxon>
        <taxon>Craniata</taxon>
        <taxon>Vertebrata</taxon>
        <taxon>Euteleostomi</taxon>
        <taxon>Actinopterygii</taxon>
        <taxon>Neopterygii</taxon>
        <taxon>Teleostei</taxon>
        <taxon>Neoteleostei</taxon>
        <taxon>Acanthomorphata</taxon>
        <taxon>Ovalentaria</taxon>
        <taxon>Atherinomorphae</taxon>
        <taxon>Cyprinodontiformes</taxon>
        <taxon>Goodeidae</taxon>
        <taxon>Ameca</taxon>
    </lineage>
</organism>
<evidence type="ECO:0000313" key="3">
    <source>
        <dbReference type="Proteomes" id="UP001469553"/>
    </source>
</evidence>
<feature type="transmembrane region" description="Helical" evidence="1">
    <location>
        <begin position="62"/>
        <end position="80"/>
    </location>
</feature>
<evidence type="ECO:0000256" key="1">
    <source>
        <dbReference type="SAM" id="Phobius"/>
    </source>
</evidence>
<proteinExistence type="predicted"/>
<keyword evidence="3" id="KW-1185">Reference proteome</keyword>
<protein>
    <submittedName>
        <fullName evidence="2">Uncharacterized protein</fullName>
    </submittedName>
</protein>
<feature type="transmembrane region" description="Helical" evidence="1">
    <location>
        <begin position="34"/>
        <end position="50"/>
    </location>
</feature>
<gene>
    <name evidence="2" type="ORF">AMECASPLE_037302</name>
</gene>
<keyword evidence="1" id="KW-0812">Transmembrane</keyword>
<reference evidence="2 3" key="1">
    <citation type="submission" date="2021-06" db="EMBL/GenBank/DDBJ databases">
        <authorList>
            <person name="Palmer J.M."/>
        </authorList>
    </citation>
    <scope>NUCLEOTIDE SEQUENCE [LARGE SCALE GENOMIC DNA]</scope>
    <source>
        <strain evidence="2 3">AS_MEX2019</strain>
        <tissue evidence="2">Muscle</tissue>
    </source>
</reference>
<accession>A0ABV0ZGL8</accession>
<name>A0ABV0ZGL8_9TELE</name>